<dbReference type="GO" id="GO:0016020">
    <property type="term" value="C:membrane"/>
    <property type="evidence" value="ECO:0007669"/>
    <property type="project" value="InterPro"/>
</dbReference>
<sequence>MRPAPGAQANTGKRRKEQITMRKRIAALALAAVMTFGLAGCGGGSSSSTAAPADSGTASGGVSGEFSGTATGMGEVTVTVTLTDGVITGCEVVGDDETDGIGSVVVEAAPDEIVSGNKGAIDVVSGATITSNAINEALAAALTAAGLDAADFTGSGD</sequence>
<evidence type="ECO:0000259" key="2">
    <source>
        <dbReference type="SMART" id="SM00900"/>
    </source>
</evidence>
<protein>
    <submittedName>
        <fullName evidence="3">FMN-binding protein</fullName>
    </submittedName>
</protein>
<proteinExistence type="predicted"/>
<dbReference type="Gene3D" id="3.90.1010.20">
    <property type="match status" value="1"/>
</dbReference>
<dbReference type="GO" id="GO:0010181">
    <property type="term" value="F:FMN binding"/>
    <property type="evidence" value="ECO:0007669"/>
    <property type="project" value="InterPro"/>
</dbReference>
<feature type="compositionally biased region" description="Low complexity" evidence="1">
    <location>
        <begin position="47"/>
        <end position="57"/>
    </location>
</feature>
<evidence type="ECO:0000313" key="3">
    <source>
        <dbReference type="EMBL" id="HJB58187.1"/>
    </source>
</evidence>
<evidence type="ECO:0000256" key="1">
    <source>
        <dbReference type="SAM" id="MobiDB-lite"/>
    </source>
</evidence>
<feature type="region of interest" description="Disordered" evidence="1">
    <location>
        <begin position="47"/>
        <end position="68"/>
    </location>
</feature>
<dbReference type="EMBL" id="DWXX01000016">
    <property type="protein sequence ID" value="HJB58187.1"/>
    <property type="molecule type" value="Genomic_DNA"/>
</dbReference>
<evidence type="ECO:0000313" key="4">
    <source>
        <dbReference type="Proteomes" id="UP000824211"/>
    </source>
</evidence>
<reference evidence="3" key="2">
    <citation type="submission" date="2021-04" db="EMBL/GenBank/DDBJ databases">
        <authorList>
            <person name="Gilroy R."/>
        </authorList>
    </citation>
    <scope>NUCLEOTIDE SEQUENCE</scope>
    <source>
        <strain evidence="3">ChiHjej9B8-13557</strain>
    </source>
</reference>
<name>A0A9D2MCK9_9FIRM</name>
<dbReference type="InterPro" id="IPR007329">
    <property type="entry name" value="FMN-bd"/>
</dbReference>
<reference evidence="3" key="1">
    <citation type="journal article" date="2021" name="PeerJ">
        <title>Extensive microbial diversity within the chicken gut microbiome revealed by metagenomics and culture.</title>
        <authorList>
            <person name="Gilroy R."/>
            <person name="Ravi A."/>
            <person name="Getino M."/>
            <person name="Pursley I."/>
            <person name="Horton D.L."/>
            <person name="Alikhan N.F."/>
            <person name="Baker D."/>
            <person name="Gharbi K."/>
            <person name="Hall N."/>
            <person name="Watson M."/>
            <person name="Adriaenssens E.M."/>
            <person name="Foster-Nyarko E."/>
            <person name="Jarju S."/>
            <person name="Secka A."/>
            <person name="Antonio M."/>
            <person name="Oren A."/>
            <person name="Chaudhuri R.R."/>
            <person name="La Ragione R."/>
            <person name="Hildebrand F."/>
            <person name="Pallen M.J."/>
        </authorList>
    </citation>
    <scope>NUCLEOTIDE SEQUENCE</scope>
    <source>
        <strain evidence="3">ChiHjej9B8-13557</strain>
    </source>
</reference>
<dbReference type="Proteomes" id="UP000824211">
    <property type="component" value="Unassembled WGS sequence"/>
</dbReference>
<organism evidence="3 4">
    <name type="scientific">Candidatus Faecalibacterium faecipullorum</name>
    <dbReference type="NCBI Taxonomy" id="2838578"/>
    <lineage>
        <taxon>Bacteria</taxon>
        <taxon>Bacillati</taxon>
        <taxon>Bacillota</taxon>
        <taxon>Clostridia</taxon>
        <taxon>Eubacteriales</taxon>
        <taxon>Oscillospiraceae</taxon>
        <taxon>Faecalibacterium</taxon>
    </lineage>
</organism>
<feature type="non-terminal residue" evidence="3">
    <location>
        <position position="157"/>
    </location>
</feature>
<dbReference type="Pfam" id="PF04205">
    <property type="entry name" value="FMN_bind"/>
    <property type="match status" value="1"/>
</dbReference>
<accession>A0A9D2MCK9</accession>
<dbReference type="SMART" id="SM00900">
    <property type="entry name" value="FMN_bind"/>
    <property type="match status" value="1"/>
</dbReference>
<dbReference type="AlphaFoldDB" id="A0A9D2MCK9"/>
<feature type="domain" description="FMN-binding" evidence="2">
    <location>
        <begin position="72"/>
        <end position="145"/>
    </location>
</feature>
<gene>
    <name evidence="3" type="ORF">H9771_00770</name>
</gene>
<comment type="caution">
    <text evidence="3">The sequence shown here is derived from an EMBL/GenBank/DDBJ whole genome shotgun (WGS) entry which is preliminary data.</text>
</comment>